<organism evidence="3">
    <name type="scientific">uncultured Cytophagales bacterium</name>
    <dbReference type="NCBI Taxonomy" id="158755"/>
    <lineage>
        <taxon>Bacteria</taxon>
        <taxon>Pseudomonadati</taxon>
        <taxon>Bacteroidota</taxon>
        <taxon>Sphingobacteriia</taxon>
        <taxon>Sphingobacteriales</taxon>
        <taxon>environmental samples</taxon>
    </lineage>
</organism>
<keyword evidence="1" id="KW-1133">Transmembrane helix</keyword>
<dbReference type="AlphaFoldDB" id="A0A6J4LYN6"/>
<keyword evidence="1" id="KW-0812">Transmembrane</keyword>
<feature type="transmembrane region" description="Helical" evidence="1">
    <location>
        <begin position="12"/>
        <end position="31"/>
    </location>
</feature>
<dbReference type="InterPro" id="IPR013766">
    <property type="entry name" value="Thioredoxin_domain"/>
</dbReference>
<dbReference type="Pfam" id="PF20029">
    <property type="entry name" value="DUF6436"/>
    <property type="match status" value="1"/>
</dbReference>
<dbReference type="Gene3D" id="3.40.30.10">
    <property type="entry name" value="Glutaredoxin"/>
    <property type="match status" value="1"/>
</dbReference>
<protein>
    <recommendedName>
        <fullName evidence="2">Thioredoxin domain-containing protein</fullName>
    </recommendedName>
</protein>
<feature type="domain" description="Thioredoxin" evidence="2">
    <location>
        <begin position="36"/>
        <end position="184"/>
    </location>
</feature>
<dbReference type="InterPro" id="IPR036249">
    <property type="entry name" value="Thioredoxin-like_sf"/>
</dbReference>
<evidence type="ECO:0000256" key="1">
    <source>
        <dbReference type="SAM" id="Phobius"/>
    </source>
</evidence>
<evidence type="ECO:0000313" key="3">
    <source>
        <dbReference type="EMBL" id="CAA9345017.1"/>
    </source>
</evidence>
<sequence>MTPPPSLFRPYLLMVVFSLVCLSGIGFLFWYEDMQYARPTPRPASLVQLPVGSALRLEAAGKMPGGKPLLLHFFNPSCPCSRFNRGHLRELYAQFGPKVDMVVVLQAKDTLEAIRKYRDWELPMPYVTDPAGTLAERCGVYATPQAVLLSPDARLYYRGNYNTGRYCVNRDTQFARRALEALLADQPAPLFPGVAQTAYGCLLPAFEEDSGQ</sequence>
<dbReference type="EMBL" id="CADCTQ010000681">
    <property type="protein sequence ID" value="CAA9345017.1"/>
    <property type="molecule type" value="Genomic_DNA"/>
</dbReference>
<gene>
    <name evidence="3" type="ORF">AVDCRST_MAG56-8073</name>
</gene>
<dbReference type="SUPFAM" id="SSF52833">
    <property type="entry name" value="Thioredoxin-like"/>
    <property type="match status" value="1"/>
</dbReference>
<evidence type="ECO:0000259" key="2">
    <source>
        <dbReference type="PROSITE" id="PS51352"/>
    </source>
</evidence>
<dbReference type="PROSITE" id="PS51352">
    <property type="entry name" value="THIOREDOXIN_2"/>
    <property type="match status" value="1"/>
</dbReference>
<dbReference type="GO" id="GO:0016209">
    <property type="term" value="F:antioxidant activity"/>
    <property type="evidence" value="ECO:0007669"/>
    <property type="project" value="InterPro"/>
</dbReference>
<reference evidence="3" key="1">
    <citation type="submission" date="2020-02" db="EMBL/GenBank/DDBJ databases">
        <authorList>
            <person name="Meier V. D."/>
        </authorList>
    </citation>
    <scope>NUCLEOTIDE SEQUENCE</scope>
    <source>
        <strain evidence="3">AVDCRST_MAG56</strain>
    </source>
</reference>
<accession>A0A6J4LYN6</accession>
<keyword evidence="1" id="KW-0472">Membrane</keyword>
<dbReference type="GO" id="GO:0016491">
    <property type="term" value="F:oxidoreductase activity"/>
    <property type="evidence" value="ECO:0007669"/>
    <property type="project" value="InterPro"/>
</dbReference>
<proteinExistence type="predicted"/>
<name>A0A6J4LYN6_9SPHI</name>
<dbReference type="InterPro" id="IPR045494">
    <property type="entry name" value="DUF6436"/>
</dbReference>